<accession>A0AAD8M5P5</accession>
<evidence type="ECO:0000313" key="2">
    <source>
        <dbReference type="Proteomes" id="UP001237642"/>
    </source>
</evidence>
<proteinExistence type="predicted"/>
<comment type="caution">
    <text evidence="1">The sequence shown here is derived from an EMBL/GenBank/DDBJ whole genome shotgun (WGS) entry which is preliminary data.</text>
</comment>
<organism evidence="1 2">
    <name type="scientific">Heracleum sosnowskyi</name>
    <dbReference type="NCBI Taxonomy" id="360622"/>
    <lineage>
        <taxon>Eukaryota</taxon>
        <taxon>Viridiplantae</taxon>
        <taxon>Streptophyta</taxon>
        <taxon>Embryophyta</taxon>
        <taxon>Tracheophyta</taxon>
        <taxon>Spermatophyta</taxon>
        <taxon>Magnoliopsida</taxon>
        <taxon>eudicotyledons</taxon>
        <taxon>Gunneridae</taxon>
        <taxon>Pentapetalae</taxon>
        <taxon>asterids</taxon>
        <taxon>campanulids</taxon>
        <taxon>Apiales</taxon>
        <taxon>Apiaceae</taxon>
        <taxon>Apioideae</taxon>
        <taxon>apioid superclade</taxon>
        <taxon>Tordylieae</taxon>
        <taxon>Tordyliinae</taxon>
        <taxon>Heracleum</taxon>
    </lineage>
</organism>
<reference evidence="1" key="1">
    <citation type="submission" date="2023-02" db="EMBL/GenBank/DDBJ databases">
        <title>Genome of toxic invasive species Heracleum sosnowskyi carries increased number of genes despite the absence of recent whole-genome duplications.</title>
        <authorList>
            <person name="Schelkunov M."/>
            <person name="Shtratnikova V."/>
            <person name="Makarenko M."/>
            <person name="Klepikova A."/>
            <person name="Omelchenko D."/>
            <person name="Novikova G."/>
            <person name="Obukhova E."/>
            <person name="Bogdanov V."/>
            <person name="Penin A."/>
            <person name="Logacheva M."/>
        </authorList>
    </citation>
    <scope>NUCLEOTIDE SEQUENCE</scope>
    <source>
        <strain evidence="1">Hsosn_3</strain>
        <tissue evidence="1">Leaf</tissue>
    </source>
</reference>
<dbReference type="AlphaFoldDB" id="A0AAD8M5P5"/>
<keyword evidence="2" id="KW-1185">Reference proteome</keyword>
<reference evidence="1" key="2">
    <citation type="submission" date="2023-05" db="EMBL/GenBank/DDBJ databases">
        <authorList>
            <person name="Schelkunov M.I."/>
        </authorList>
    </citation>
    <scope>NUCLEOTIDE SEQUENCE</scope>
    <source>
        <strain evidence="1">Hsosn_3</strain>
        <tissue evidence="1">Leaf</tissue>
    </source>
</reference>
<gene>
    <name evidence="1" type="ORF">POM88_046200</name>
</gene>
<protein>
    <submittedName>
        <fullName evidence="1">Uncharacterized protein</fullName>
    </submittedName>
</protein>
<name>A0AAD8M5P5_9APIA</name>
<evidence type="ECO:0000313" key="1">
    <source>
        <dbReference type="EMBL" id="KAK1361726.1"/>
    </source>
</evidence>
<dbReference type="EMBL" id="JAUIZM010000010">
    <property type="protein sequence ID" value="KAK1361726.1"/>
    <property type="molecule type" value="Genomic_DNA"/>
</dbReference>
<dbReference type="Proteomes" id="UP001237642">
    <property type="component" value="Unassembled WGS sequence"/>
</dbReference>
<sequence length="111" mass="12356">MLPVYRCGSRRSGRFMSVSLSSIKGSVECFDQESGNVLRKNGDKDDMMTSEIIDEHEKKEKTKVKLRGGASAFNTTKHLWSGAVSATVSRFVFAKGSLSFVSSFVFFPFTR</sequence>